<name>A0A0F9IPJ7_9ZZZZ</name>
<accession>A0A0F9IPJ7</accession>
<protein>
    <submittedName>
        <fullName evidence="1">Uncharacterized protein</fullName>
    </submittedName>
</protein>
<comment type="caution">
    <text evidence="1">The sequence shown here is derived from an EMBL/GenBank/DDBJ whole genome shotgun (WGS) entry which is preliminary data.</text>
</comment>
<gene>
    <name evidence="1" type="ORF">LCGC14_1631910</name>
</gene>
<evidence type="ECO:0000313" key="1">
    <source>
        <dbReference type="EMBL" id="KKM21789.1"/>
    </source>
</evidence>
<dbReference type="AlphaFoldDB" id="A0A0F9IPJ7"/>
<proteinExistence type="predicted"/>
<dbReference type="EMBL" id="LAZR01013478">
    <property type="protein sequence ID" value="KKM21789.1"/>
    <property type="molecule type" value="Genomic_DNA"/>
</dbReference>
<organism evidence="1">
    <name type="scientific">marine sediment metagenome</name>
    <dbReference type="NCBI Taxonomy" id="412755"/>
    <lineage>
        <taxon>unclassified sequences</taxon>
        <taxon>metagenomes</taxon>
        <taxon>ecological metagenomes</taxon>
    </lineage>
</organism>
<reference evidence="1" key="1">
    <citation type="journal article" date="2015" name="Nature">
        <title>Complex archaea that bridge the gap between prokaryotes and eukaryotes.</title>
        <authorList>
            <person name="Spang A."/>
            <person name="Saw J.H."/>
            <person name="Jorgensen S.L."/>
            <person name="Zaremba-Niedzwiedzka K."/>
            <person name="Martijn J."/>
            <person name="Lind A.E."/>
            <person name="van Eijk R."/>
            <person name="Schleper C."/>
            <person name="Guy L."/>
            <person name="Ettema T.J."/>
        </authorList>
    </citation>
    <scope>NUCLEOTIDE SEQUENCE</scope>
</reference>
<sequence>MSFNEAFDEDLEKIDEIPVKSKISSTKKEGKIYCEQRKSCKGY</sequence>